<protein>
    <submittedName>
        <fullName evidence="1">Uncharacterized protein</fullName>
    </submittedName>
</protein>
<name>A0A645AFV5_9ZZZZ</name>
<dbReference type="SUPFAM" id="SSF110710">
    <property type="entry name" value="TTHA0583/YokD-like"/>
    <property type="match status" value="1"/>
</dbReference>
<dbReference type="NCBIfam" id="TIGR01440">
    <property type="entry name" value="TIGR01440 family protein"/>
    <property type="match status" value="1"/>
</dbReference>
<organism evidence="1">
    <name type="scientific">bioreactor metagenome</name>
    <dbReference type="NCBI Taxonomy" id="1076179"/>
    <lineage>
        <taxon>unclassified sequences</taxon>
        <taxon>metagenomes</taxon>
        <taxon>ecological metagenomes</taxon>
    </lineage>
</organism>
<dbReference type="HAMAP" id="MF_00800">
    <property type="entry name" value="UPF0340"/>
    <property type="match status" value="1"/>
</dbReference>
<gene>
    <name evidence="1" type="ORF">SDC9_97908</name>
</gene>
<sequence>MRGESARIVLYCVSEEDRFLQNCKEFTQNHRGEEKMDYTELTRQAAEAVDHLLASAQYRKGDIFVIGCSTSEIVGKRIGSASSEEAAKAVMDAILPKVTEAGLYLAVQGCEHINRAICTSRACMEQYRLQEVWVRPWLHAGGAFATEAFNRIPDRVMVENVDAKAALGMDIGGTLIGMHLHPVVVPVHTEQRKIGEASFILAKTRPKYVGGPRAQYQQDEPAHK</sequence>
<dbReference type="InterPro" id="IPR006340">
    <property type="entry name" value="DUF436"/>
</dbReference>
<accession>A0A645AFV5</accession>
<comment type="caution">
    <text evidence="1">The sequence shown here is derived from an EMBL/GenBank/DDBJ whole genome shotgun (WGS) entry which is preliminary data.</text>
</comment>
<dbReference type="Gene3D" id="3.40.50.10360">
    <property type="entry name" value="Hypothetical protein TT1679"/>
    <property type="match status" value="1"/>
</dbReference>
<dbReference type="EMBL" id="VSSQ01013289">
    <property type="protein sequence ID" value="MPM51161.1"/>
    <property type="molecule type" value="Genomic_DNA"/>
</dbReference>
<dbReference type="Pfam" id="PF04260">
    <property type="entry name" value="DUF436"/>
    <property type="match status" value="1"/>
</dbReference>
<dbReference type="AlphaFoldDB" id="A0A645AFV5"/>
<dbReference type="InterPro" id="IPR028345">
    <property type="entry name" value="Antibiotic_NAT-like"/>
</dbReference>
<proteinExistence type="inferred from homology"/>
<reference evidence="1" key="1">
    <citation type="submission" date="2019-08" db="EMBL/GenBank/DDBJ databases">
        <authorList>
            <person name="Kucharzyk K."/>
            <person name="Murdoch R.W."/>
            <person name="Higgins S."/>
            <person name="Loffler F."/>
        </authorList>
    </citation>
    <scope>NUCLEOTIDE SEQUENCE</scope>
</reference>
<evidence type="ECO:0000313" key="1">
    <source>
        <dbReference type="EMBL" id="MPM51161.1"/>
    </source>
</evidence>